<reference evidence="2 3" key="1">
    <citation type="submission" date="2018-08" db="EMBL/GenBank/DDBJ databases">
        <title>Meiothermus terrae DSM 26712 genome sequencing project.</title>
        <authorList>
            <person name="Da Costa M.S."/>
            <person name="Albuquerque L."/>
            <person name="Raposo P."/>
            <person name="Froufe H.J.C."/>
            <person name="Barroso C.S."/>
            <person name="Egas C."/>
        </authorList>
    </citation>
    <scope>NUCLEOTIDE SEQUENCE [LARGE SCALE GENOMIC DNA]</scope>
    <source>
        <strain evidence="2 3">DSM 26712</strain>
    </source>
</reference>
<gene>
    <name evidence="2" type="ORF">Mterra_02135</name>
</gene>
<comment type="caution">
    <text evidence="2">The sequence shown here is derived from an EMBL/GenBank/DDBJ whole genome shotgun (WGS) entry which is preliminary data.</text>
</comment>
<name>A0A399EN72_9DEIN</name>
<keyword evidence="1" id="KW-0472">Membrane</keyword>
<organism evidence="2 3">
    <name type="scientific">Calidithermus terrae</name>
    <dbReference type="NCBI Taxonomy" id="1408545"/>
    <lineage>
        <taxon>Bacteria</taxon>
        <taxon>Thermotogati</taxon>
        <taxon>Deinococcota</taxon>
        <taxon>Deinococci</taxon>
        <taxon>Thermales</taxon>
        <taxon>Thermaceae</taxon>
        <taxon>Calidithermus</taxon>
    </lineage>
</organism>
<evidence type="ECO:0000313" key="3">
    <source>
        <dbReference type="Proteomes" id="UP000265715"/>
    </source>
</evidence>
<proteinExistence type="predicted"/>
<keyword evidence="1" id="KW-1133">Transmembrane helix</keyword>
<feature type="transmembrane region" description="Helical" evidence="1">
    <location>
        <begin position="214"/>
        <end position="235"/>
    </location>
</feature>
<feature type="transmembrane region" description="Helical" evidence="1">
    <location>
        <begin position="21"/>
        <end position="42"/>
    </location>
</feature>
<dbReference type="EMBL" id="QXDL01000082">
    <property type="protein sequence ID" value="RIH83922.1"/>
    <property type="molecule type" value="Genomic_DNA"/>
</dbReference>
<dbReference type="OrthoDB" id="72437at2"/>
<feature type="transmembrane region" description="Helical" evidence="1">
    <location>
        <begin position="241"/>
        <end position="263"/>
    </location>
</feature>
<keyword evidence="1" id="KW-0812">Transmembrane</keyword>
<dbReference type="PANTHER" id="PTHR43471">
    <property type="entry name" value="ABC TRANSPORTER PERMEASE"/>
    <property type="match status" value="1"/>
</dbReference>
<dbReference type="RefSeq" id="WP_119315199.1">
    <property type="nucleotide sequence ID" value="NZ_QXDL01000082.1"/>
</dbReference>
<protein>
    <submittedName>
        <fullName evidence="2">ABC-2 family transporter protein</fullName>
    </submittedName>
</protein>
<feature type="transmembrane region" description="Helical" evidence="1">
    <location>
        <begin position="177"/>
        <end position="202"/>
    </location>
</feature>
<dbReference type="GO" id="GO:0140359">
    <property type="term" value="F:ABC-type transporter activity"/>
    <property type="evidence" value="ECO:0007669"/>
    <property type="project" value="InterPro"/>
</dbReference>
<dbReference type="Pfam" id="PF12679">
    <property type="entry name" value="ABC2_membrane_2"/>
    <property type="match status" value="1"/>
</dbReference>
<dbReference type="Proteomes" id="UP000265715">
    <property type="component" value="Unassembled WGS sequence"/>
</dbReference>
<feature type="transmembrane region" description="Helical" evidence="1">
    <location>
        <begin position="143"/>
        <end position="165"/>
    </location>
</feature>
<dbReference type="AlphaFoldDB" id="A0A399EN72"/>
<sequence length="272" mass="29235">MNRDALFAVLRKDLLAVTRSRGVMIPIVLVPVVMLVLLPLLVSFAPQLTNLPGNTLSELQTFLERAPAALRASVAGYSPAQQVVVLALVYFFAPLYLILPLMVSSVIAADSFAGEKERKTLEALFYTPTSDRELFLAKALSPWLAAVLIGLLGFAVYSAVGNLVAWNLLGRLLFPNWLWAALALWLGPAVAALSLGVTVLVSARVNTFQEAMQLGGVIVLPVVALVIGQATGVMYVSTGLVLLLGLAVWALNALVLTLAFRLFRRDNLASRL</sequence>
<feature type="transmembrane region" description="Helical" evidence="1">
    <location>
        <begin position="83"/>
        <end position="109"/>
    </location>
</feature>
<evidence type="ECO:0000256" key="1">
    <source>
        <dbReference type="SAM" id="Phobius"/>
    </source>
</evidence>
<evidence type="ECO:0000313" key="2">
    <source>
        <dbReference type="EMBL" id="RIH83922.1"/>
    </source>
</evidence>
<accession>A0A399EN72</accession>
<keyword evidence="3" id="KW-1185">Reference proteome</keyword>
<dbReference type="GO" id="GO:0005886">
    <property type="term" value="C:plasma membrane"/>
    <property type="evidence" value="ECO:0007669"/>
    <property type="project" value="UniProtKB-SubCell"/>
</dbReference>